<proteinExistence type="predicted"/>
<accession>A0A0F7L5L7</accession>
<evidence type="ECO:0000313" key="1">
    <source>
        <dbReference type="EMBL" id="AKH46306.1"/>
    </source>
</evidence>
<dbReference type="EMBL" id="KR029581">
    <property type="protein sequence ID" value="AKH46306.1"/>
    <property type="molecule type" value="Genomic_DNA"/>
</dbReference>
<organism evidence="1">
    <name type="scientific">uncultured marine virus</name>
    <dbReference type="NCBI Taxonomy" id="186617"/>
    <lineage>
        <taxon>Viruses</taxon>
        <taxon>environmental samples</taxon>
    </lineage>
</organism>
<protein>
    <submittedName>
        <fullName evidence="1">Uncharacterized protein</fullName>
    </submittedName>
</protein>
<reference evidence="1" key="2">
    <citation type="submission" date="2015-03" db="EMBL/GenBank/DDBJ databases">
        <authorList>
            <person name="Chow C.-E.T."/>
            <person name="Winget D.M."/>
            <person name="White R.A.III."/>
            <person name="Hallam S.J."/>
            <person name="Suttle C.A."/>
        </authorList>
    </citation>
    <scope>NUCLEOTIDE SEQUENCE</scope>
    <source>
        <strain evidence="1">Anoxic3_6</strain>
    </source>
</reference>
<reference evidence="1" key="1">
    <citation type="journal article" date="2015" name="Front. Microbiol.">
        <title>Combining genomic sequencing methods to explore viral diversity and reveal potential virus-host interactions.</title>
        <authorList>
            <person name="Chow C.E."/>
            <person name="Winget D.M."/>
            <person name="White R.A.III."/>
            <person name="Hallam S.J."/>
            <person name="Suttle C.A."/>
        </authorList>
    </citation>
    <scope>NUCLEOTIDE SEQUENCE</scope>
    <source>
        <strain evidence="1">Anoxic3_6</strain>
    </source>
</reference>
<name>A0A0F7L5L7_9VIRU</name>
<sequence length="65" mass="7504">MKIANKKLVNNMKKILLKELEDQFKDNYSNLEIIFKVSIENAIKKLANNINNDIIKYGAFTGSEE</sequence>